<dbReference type="Gene3D" id="1.10.238.10">
    <property type="entry name" value="EF-hand"/>
    <property type="match status" value="1"/>
</dbReference>
<accession>Q4S042</accession>
<organism evidence="1">
    <name type="scientific">Tetraodon nigroviridis</name>
    <name type="common">Spotted green pufferfish</name>
    <name type="synonym">Chelonodon nigroviridis</name>
    <dbReference type="NCBI Taxonomy" id="99883"/>
    <lineage>
        <taxon>Eukaryota</taxon>
        <taxon>Metazoa</taxon>
        <taxon>Chordata</taxon>
        <taxon>Craniata</taxon>
        <taxon>Vertebrata</taxon>
        <taxon>Euteleostomi</taxon>
        <taxon>Actinopterygii</taxon>
        <taxon>Neopterygii</taxon>
        <taxon>Teleostei</taxon>
        <taxon>Neoteleostei</taxon>
        <taxon>Acanthomorphata</taxon>
        <taxon>Eupercaria</taxon>
        <taxon>Tetraodontiformes</taxon>
        <taxon>Tetradontoidea</taxon>
        <taxon>Tetraodontidae</taxon>
        <taxon>Tetraodon</taxon>
    </lineage>
</organism>
<protein>
    <submittedName>
        <fullName evidence="1">(spotted green pufferfish) hypothetical protein</fullName>
    </submittedName>
</protein>
<name>Q4S042_TETNG</name>
<dbReference type="OrthoDB" id="191686at2759"/>
<dbReference type="EMBL" id="CAAE01014785">
    <property type="protein sequence ID" value="CAG05990.1"/>
    <property type="molecule type" value="Genomic_DNA"/>
</dbReference>
<gene>
    <name evidence="1" type="ORF">GSTENG00026201001</name>
</gene>
<reference evidence="1" key="1">
    <citation type="journal article" date="2004" name="Nature">
        <title>Genome duplication in the teleost fish Tetraodon nigroviridis reveals the early vertebrate proto-karyotype.</title>
        <authorList>
            <person name="Jaillon O."/>
            <person name="Aury J.-M."/>
            <person name="Brunet F."/>
            <person name="Petit J.-L."/>
            <person name="Stange-Thomann N."/>
            <person name="Mauceli E."/>
            <person name="Bouneau L."/>
            <person name="Fischer C."/>
            <person name="Ozouf-Costaz C."/>
            <person name="Bernot A."/>
            <person name="Nicaud S."/>
            <person name="Jaffe D."/>
            <person name="Fisher S."/>
            <person name="Lutfalla G."/>
            <person name="Dossat C."/>
            <person name="Segurens B."/>
            <person name="Dasilva C."/>
            <person name="Salanoubat M."/>
            <person name="Levy M."/>
            <person name="Boudet N."/>
            <person name="Castellano S."/>
            <person name="Anthouard V."/>
            <person name="Jubin C."/>
            <person name="Castelli V."/>
            <person name="Katinka M."/>
            <person name="Vacherie B."/>
            <person name="Biemont C."/>
            <person name="Skalli Z."/>
            <person name="Cattolico L."/>
            <person name="Poulain J."/>
            <person name="De Berardinis V."/>
            <person name="Cruaud C."/>
            <person name="Duprat S."/>
            <person name="Brottier P."/>
            <person name="Coutanceau J.-P."/>
            <person name="Gouzy J."/>
            <person name="Parra G."/>
            <person name="Lardier G."/>
            <person name="Chapple C."/>
            <person name="McKernan K.J."/>
            <person name="McEwan P."/>
            <person name="Bosak S."/>
            <person name="Kellis M."/>
            <person name="Volff J.-N."/>
            <person name="Guigo R."/>
            <person name="Zody M.C."/>
            <person name="Mesirov J."/>
            <person name="Lindblad-Toh K."/>
            <person name="Birren B."/>
            <person name="Nusbaum C."/>
            <person name="Kahn D."/>
            <person name="Robinson-Rechavi M."/>
            <person name="Laudet V."/>
            <person name="Schachter V."/>
            <person name="Quetier F."/>
            <person name="Saurin W."/>
            <person name="Scarpelli C."/>
            <person name="Wincker P."/>
            <person name="Lander E.S."/>
            <person name="Weissenbach J."/>
            <person name="Roest Crollius H."/>
        </authorList>
    </citation>
    <scope>NUCLEOTIDE SEQUENCE [LARGE SCALE GENOMIC DNA]</scope>
</reference>
<proteinExistence type="predicted"/>
<evidence type="ECO:0000313" key="1">
    <source>
        <dbReference type="EMBL" id="CAG05990.1"/>
    </source>
</evidence>
<reference evidence="1" key="2">
    <citation type="submission" date="2004-02" db="EMBL/GenBank/DDBJ databases">
        <authorList>
            <consortium name="Genoscope"/>
            <consortium name="Whitehead Institute Centre for Genome Research"/>
        </authorList>
    </citation>
    <scope>NUCLEOTIDE SEQUENCE</scope>
</reference>
<sequence length="125" mass="14130">AIYKMVSSVMKMPEDESTPEKRTDKIFRQMDLNNDGERRRDECEEHSSSENLLRVSSIRPLLSPFRQVVPGGVHQRCQKRPVHRAATPVRPQLGLPVLKLSFPLLFSSSSSPSLAMETVTQQINA</sequence>
<dbReference type="KEGG" id="tng:GSTEN00026201G001"/>
<comment type="caution">
    <text evidence="1">The sequence shown here is derived from an EMBL/GenBank/DDBJ whole genome shotgun (WGS) entry which is preliminary data.</text>
</comment>
<dbReference type="AlphaFoldDB" id="Q4S042"/>
<feature type="non-terminal residue" evidence="1">
    <location>
        <position position="1"/>
    </location>
</feature>